<evidence type="ECO:0000256" key="9">
    <source>
        <dbReference type="ARBA" id="ARBA00023163"/>
    </source>
</evidence>
<keyword evidence="2" id="KW-1017">Isopeptide bond</keyword>
<comment type="subcellular location">
    <subcellularLocation>
        <location evidence="1">Nucleus</location>
    </subcellularLocation>
</comment>
<dbReference type="PANTHER" id="PTHR12159:SF9">
    <property type="entry name" value="G_T MISMATCH-SPECIFIC THYMINE DNA GLYCOSYLASE"/>
    <property type="match status" value="1"/>
</dbReference>
<comment type="subunit">
    <text evidence="14">Homodimer. Interacts with AICDA and GADD45A.</text>
</comment>
<accession>A0A068SB26</accession>
<evidence type="ECO:0000256" key="3">
    <source>
        <dbReference type="ARBA" id="ARBA00022763"/>
    </source>
</evidence>
<dbReference type="CDD" id="cd10028">
    <property type="entry name" value="UDG-F2_TDG_MUG"/>
    <property type="match status" value="1"/>
</dbReference>
<comment type="catalytic activity">
    <reaction evidence="12">
        <text>Hydrolyzes mismatched double-stranded DNA and polynucleotides, releasing free thymine.</text>
        <dbReference type="EC" id="3.2.2.29"/>
    </reaction>
</comment>
<evidence type="ECO:0000256" key="14">
    <source>
        <dbReference type="ARBA" id="ARBA00064519"/>
    </source>
</evidence>
<evidence type="ECO:0000313" key="20">
    <source>
        <dbReference type="EMBL" id="CDH59568.1"/>
    </source>
</evidence>
<keyword evidence="10" id="KW-0234">DNA repair</keyword>
<evidence type="ECO:0000256" key="10">
    <source>
        <dbReference type="ARBA" id="ARBA00023204"/>
    </source>
</evidence>
<dbReference type="GO" id="GO:0006285">
    <property type="term" value="P:base-excision repair, AP site formation"/>
    <property type="evidence" value="ECO:0007669"/>
    <property type="project" value="InterPro"/>
</dbReference>
<dbReference type="FunFam" id="3.40.470.10:FF:000002">
    <property type="entry name" value="G/T mismatch-specific thymine DNA glycosylase"/>
    <property type="match status" value="1"/>
</dbReference>
<evidence type="ECO:0000256" key="16">
    <source>
        <dbReference type="ARBA" id="ARBA00071248"/>
    </source>
</evidence>
<keyword evidence="21" id="KW-1185">Reference proteome</keyword>
<keyword evidence="8" id="KW-0010">Activator</keyword>
<dbReference type="OrthoDB" id="565731at2759"/>
<feature type="domain" description="Uracil-DNA glycosylase-like" evidence="19">
    <location>
        <begin position="42"/>
        <end position="202"/>
    </location>
</feature>
<evidence type="ECO:0000256" key="8">
    <source>
        <dbReference type="ARBA" id="ARBA00023159"/>
    </source>
</evidence>
<keyword evidence="3" id="KW-0227">DNA damage</keyword>
<keyword evidence="6" id="KW-0156">Chromatin regulator</keyword>
<dbReference type="Gene3D" id="3.40.470.10">
    <property type="entry name" value="Uracil-DNA glycosylase-like domain"/>
    <property type="match status" value="1"/>
</dbReference>
<dbReference type="Proteomes" id="UP000027586">
    <property type="component" value="Unassembled WGS sequence"/>
</dbReference>
<dbReference type="EMBL" id="CBTN010000072">
    <property type="protein sequence ID" value="CDH59568.1"/>
    <property type="molecule type" value="Genomic_DNA"/>
</dbReference>
<evidence type="ECO:0000256" key="11">
    <source>
        <dbReference type="ARBA" id="ARBA00023242"/>
    </source>
</evidence>
<dbReference type="AlphaFoldDB" id="A0A068SB26"/>
<dbReference type="Pfam" id="PF03167">
    <property type="entry name" value="UDG"/>
    <property type="match status" value="1"/>
</dbReference>
<gene>
    <name evidence="20" type="ORF">LCOR_10377.1</name>
</gene>
<comment type="similarity">
    <text evidence="13">Belongs to the uracil-DNA glycosylase (UDG) superfamily. TDG/mug family.</text>
</comment>
<sequence length="219" mass="24530">MPRVTKERSTNTAARSPYTNNVEKSKSTVDIPKDNAVADNLDYDLLVMFIGINPGLTSAARGHHFAGPTNHFWPCLSGSGLVDKPLTYKDDVDLPRLYRLGFTNLSARTSRKQSDLTLSEQQAGIPILTAKIRQYRPRVACFIGKGMYEIYAGEKIRKMGIQPRRIPWENGKGSTRLFVMPSTSGIVSAYQKGDKLKFFQELCQIAKQEDEKVATCLIR</sequence>
<dbReference type="InterPro" id="IPR036895">
    <property type="entry name" value="Uracil-DNA_glycosylase-like_sf"/>
</dbReference>
<dbReference type="GO" id="GO:0032183">
    <property type="term" value="F:SUMO binding"/>
    <property type="evidence" value="ECO:0007669"/>
    <property type="project" value="UniProtKB-ARBA"/>
</dbReference>
<evidence type="ECO:0000256" key="18">
    <source>
        <dbReference type="SAM" id="MobiDB-lite"/>
    </source>
</evidence>
<keyword evidence="11" id="KW-0539">Nucleus</keyword>
<keyword evidence="9" id="KW-0804">Transcription</keyword>
<evidence type="ECO:0000256" key="17">
    <source>
        <dbReference type="ARBA" id="ARBA00083221"/>
    </source>
</evidence>
<reference evidence="20" key="1">
    <citation type="submission" date="2013-08" db="EMBL/GenBank/DDBJ databases">
        <title>Gene expansion shapes genome architecture in the human pathogen Lichtheimia corymbifera: an evolutionary genomics analysis in the ancient terrestrial Mucorales (Mucoromycotina).</title>
        <authorList>
            <person name="Schwartze V.U."/>
            <person name="Winter S."/>
            <person name="Shelest E."/>
            <person name="Marcet-Houben M."/>
            <person name="Horn F."/>
            <person name="Wehner S."/>
            <person name="Hoffmann K."/>
            <person name="Riege K."/>
            <person name="Sammeth M."/>
            <person name="Nowrousian M."/>
            <person name="Valiante V."/>
            <person name="Linde J."/>
            <person name="Jacobsen I.D."/>
            <person name="Marz M."/>
            <person name="Brakhage A.A."/>
            <person name="Gabaldon T."/>
            <person name="Bocker S."/>
            <person name="Voigt K."/>
        </authorList>
    </citation>
    <scope>NUCLEOTIDE SEQUENCE [LARGE SCALE GENOMIC DNA]</scope>
    <source>
        <strain evidence="20">FSU 9682</strain>
    </source>
</reference>
<evidence type="ECO:0000256" key="7">
    <source>
        <dbReference type="ARBA" id="ARBA00023015"/>
    </source>
</evidence>
<evidence type="ECO:0000256" key="4">
    <source>
        <dbReference type="ARBA" id="ARBA00022801"/>
    </source>
</evidence>
<evidence type="ECO:0000256" key="6">
    <source>
        <dbReference type="ARBA" id="ARBA00022853"/>
    </source>
</evidence>
<dbReference type="GO" id="GO:0141016">
    <property type="term" value="F:G/T mismatch-specific thymine-DNA glycosylase activity"/>
    <property type="evidence" value="ECO:0007669"/>
    <property type="project" value="UniProtKB-EC"/>
</dbReference>
<feature type="compositionally biased region" description="Polar residues" evidence="18">
    <location>
        <begin position="10"/>
        <end position="22"/>
    </location>
</feature>
<evidence type="ECO:0000256" key="15">
    <source>
        <dbReference type="ARBA" id="ARBA00066769"/>
    </source>
</evidence>
<dbReference type="VEuPathDB" id="FungiDB:LCOR_10377.1"/>
<dbReference type="EC" id="3.2.2.29" evidence="15"/>
<dbReference type="SUPFAM" id="SSF52141">
    <property type="entry name" value="Uracil-DNA glycosylase-like"/>
    <property type="match status" value="1"/>
</dbReference>
<keyword evidence="5" id="KW-0832">Ubl conjugation</keyword>
<dbReference type="STRING" id="1263082.A0A068SB26"/>
<dbReference type="PANTHER" id="PTHR12159">
    <property type="entry name" value="G/T AND G/U MISMATCH-SPECIFIC DNA GLYCOSYLASE"/>
    <property type="match status" value="1"/>
</dbReference>
<keyword evidence="4" id="KW-0378">Hydrolase</keyword>
<evidence type="ECO:0000313" key="21">
    <source>
        <dbReference type="Proteomes" id="UP000027586"/>
    </source>
</evidence>
<evidence type="ECO:0000259" key="19">
    <source>
        <dbReference type="Pfam" id="PF03167"/>
    </source>
</evidence>
<evidence type="ECO:0000256" key="12">
    <source>
        <dbReference type="ARBA" id="ARBA00052915"/>
    </source>
</evidence>
<evidence type="ECO:0000256" key="2">
    <source>
        <dbReference type="ARBA" id="ARBA00022499"/>
    </source>
</evidence>
<organism evidence="20 21">
    <name type="scientific">Lichtheimia corymbifera JMRC:FSU:9682</name>
    <dbReference type="NCBI Taxonomy" id="1263082"/>
    <lineage>
        <taxon>Eukaryota</taxon>
        <taxon>Fungi</taxon>
        <taxon>Fungi incertae sedis</taxon>
        <taxon>Mucoromycota</taxon>
        <taxon>Mucoromycotina</taxon>
        <taxon>Mucoromycetes</taxon>
        <taxon>Mucorales</taxon>
        <taxon>Lichtheimiaceae</taxon>
        <taxon>Lichtheimia</taxon>
    </lineage>
</organism>
<name>A0A068SB26_9FUNG</name>
<keyword evidence="7" id="KW-0805">Transcription regulation</keyword>
<dbReference type="GO" id="GO:0003677">
    <property type="term" value="F:DNA binding"/>
    <property type="evidence" value="ECO:0007669"/>
    <property type="project" value="UniProtKB-ARBA"/>
</dbReference>
<dbReference type="InterPro" id="IPR005122">
    <property type="entry name" value="Uracil-DNA_glycosylase-like"/>
</dbReference>
<protein>
    <recommendedName>
        <fullName evidence="16">G/T mismatch-specific thymine DNA glycosylase</fullName>
        <ecNumber evidence="15">3.2.2.29</ecNumber>
    </recommendedName>
    <alternativeName>
        <fullName evidence="17">Thymine-DNA glycosylase</fullName>
    </alternativeName>
</protein>
<dbReference type="GO" id="GO:0040029">
    <property type="term" value="P:epigenetic regulation of gene expression"/>
    <property type="evidence" value="ECO:0007669"/>
    <property type="project" value="UniProtKB-ARBA"/>
</dbReference>
<proteinExistence type="inferred from homology"/>
<feature type="region of interest" description="Disordered" evidence="18">
    <location>
        <begin position="1"/>
        <end position="27"/>
    </location>
</feature>
<dbReference type="GO" id="GO:0005654">
    <property type="term" value="C:nucleoplasm"/>
    <property type="evidence" value="ECO:0007669"/>
    <property type="project" value="UniProtKB-ARBA"/>
</dbReference>
<evidence type="ECO:0000256" key="13">
    <source>
        <dbReference type="ARBA" id="ARBA00061261"/>
    </source>
</evidence>
<evidence type="ECO:0000256" key="5">
    <source>
        <dbReference type="ARBA" id="ARBA00022843"/>
    </source>
</evidence>
<comment type="caution">
    <text evidence="20">The sequence shown here is derived from an EMBL/GenBank/DDBJ whole genome shotgun (WGS) entry which is preliminary data.</text>
</comment>
<dbReference type="InterPro" id="IPR015637">
    <property type="entry name" value="MUG/TDG"/>
</dbReference>
<dbReference type="GO" id="GO:0004844">
    <property type="term" value="F:uracil DNA N-glycosylase activity"/>
    <property type="evidence" value="ECO:0007669"/>
    <property type="project" value="TreeGrafter"/>
</dbReference>
<evidence type="ECO:0000256" key="1">
    <source>
        <dbReference type="ARBA" id="ARBA00004123"/>
    </source>
</evidence>